<sequence>MFAEERQKEIKAILDREGSIKVNELSVHFDVSEATIRRDLKEMEDRRILKRTHGGAVPIDITNFEASFVDKKDEGQVEKLAIGKYAANMIKNGDTIILDSGTTTLEIAKNIDAEDITVITNSIDIASELLNRKDKKIELIVAGGILRPNTRAMVGNLCESVFKNFRVDKAFIGANGITSIEGITTPNFTEAQAKKAMINAANKVIVVADSSKFENICFSMICKAEYATAIVTSGELSEEDIKDFKDLGVQIIVA</sequence>
<dbReference type="PIR" id="A96928">
    <property type="entry name" value="A96928"/>
</dbReference>
<dbReference type="GO" id="GO:0003677">
    <property type="term" value="F:DNA binding"/>
    <property type="evidence" value="ECO:0007669"/>
    <property type="project" value="UniProtKB-KW"/>
</dbReference>
<dbReference type="GeneID" id="44996727"/>
<dbReference type="InterPro" id="IPR050313">
    <property type="entry name" value="Carb_Metab_HTH_regulators"/>
</dbReference>
<dbReference type="eggNOG" id="COG1349">
    <property type="taxonomic scope" value="Bacteria"/>
</dbReference>
<dbReference type="AlphaFoldDB" id="Q97MG7"/>
<evidence type="ECO:0000313" key="5">
    <source>
        <dbReference type="EMBL" id="AAK78212.1"/>
    </source>
</evidence>
<dbReference type="InterPro" id="IPR036390">
    <property type="entry name" value="WH_DNA-bd_sf"/>
</dbReference>
<dbReference type="InterPro" id="IPR036388">
    <property type="entry name" value="WH-like_DNA-bd_sf"/>
</dbReference>
<dbReference type="SMART" id="SM00420">
    <property type="entry name" value="HTH_DEOR"/>
    <property type="match status" value="1"/>
</dbReference>
<accession>Q97MG7</accession>
<name>Q97MG7_CLOAB</name>
<dbReference type="InterPro" id="IPR037171">
    <property type="entry name" value="NagB/RpiA_transferase-like"/>
</dbReference>
<dbReference type="PATRIC" id="fig|272562.8.peg.416"/>
<dbReference type="Gene3D" id="3.40.50.1360">
    <property type="match status" value="1"/>
</dbReference>
<dbReference type="InterPro" id="IPR018356">
    <property type="entry name" value="Tscrpt_reg_HTH_DeoR_CS"/>
</dbReference>
<keyword evidence="2" id="KW-0238">DNA-binding</keyword>
<keyword evidence="6" id="KW-1185">Reference proteome</keyword>
<keyword evidence="3" id="KW-0804">Transcription</keyword>
<feature type="domain" description="HTH deoR-type" evidence="4">
    <location>
        <begin position="3"/>
        <end position="58"/>
    </location>
</feature>
<dbReference type="PRINTS" id="PR00037">
    <property type="entry name" value="HTHLACR"/>
</dbReference>
<dbReference type="SUPFAM" id="SSF46785">
    <property type="entry name" value="Winged helix' DNA-binding domain"/>
    <property type="match status" value="1"/>
</dbReference>
<proteinExistence type="predicted"/>
<dbReference type="EMBL" id="AE001437">
    <property type="protein sequence ID" value="AAK78212.1"/>
    <property type="molecule type" value="Genomic_DNA"/>
</dbReference>
<dbReference type="STRING" id="272562.CA_C0231"/>
<evidence type="ECO:0000259" key="4">
    <source>
        <dbReference type="PROSITE" id="PS51000"/>
    </source>
</evidence>
<dbReference type="GO" id="GO:0003700">
    <property type="term" value="F:DNA-binding transcription factor activity"/>
    <property type="evidence" value="ECO:0007669"/>
    <property type="project" value="InterPro"/>
</dbReference>
<dbReference type="HOGENOM" id="CLU_060699_1_4_9"/>
<organism evidence="5 6">
    <name type="scientific">Clostridium acetobutylicum (strain ATCC 824 / DSM 792 / JCM 1419 / IAM 19013 / LMG 5710 / NBRC 13948 / NRRL B-527 / VKM B-1787 / 2291 / W)</name>
    <dbReference type="NCBI Taxonomy" id="272562"/>
    <lineage>
        <taxon>Bacteria</taxon>
        <taxon>Bacillati</taxon>
        <taxon>Bacillota</taxon>
        <taxon>Clostridia</taxon>
        <taxon>Eubacteriales</taxon>
        <taxon>Clostridiaceae</taxon>
        <taxon>Clostridium</taxon>
    </lineage>
</organism>
<gene>
    <name evidence="5" type="ordered locus">CA_C0231</name>
</gene>
<dbReference type="PROSITE" id="PS51000">
    <property type="entry name" value="HTH_DEOR_2"/>
    <property type="match status" value="1"/>
</dbReference>
<dbReference type="SUPFAM" id="SSF100950">
    <property type="entry name" value="NagB/RpiA/CoA transferase-like"/>
    <property type="match status" value="1"/>
</dbReference>
<evidence type="ECO:0000313" key="6">
    <source>
        <dbReference type="Proteomes" id="UP000000814"/>
    </source>
</evidence>
<dbReference type="Proteomes" id="UP000000814">
    <property type="component" value="Chromosome"/>
</dbReference>
<dbReference type="PANTHER" id="PTHR30363">
    <property type="entry name" value="HTH-TYPE TRANSCRIPTIONAL REGULATOR SRLR-RELATED"/>
    <property type="match status" value="1"/>
</dbReference>
<evidence type="ECO:0000256" key="3">
    <source>
        <dbReference type="ARBA" id="ARBA00023163"/>
    </source>
</evidence>
<dbReference type="DNASU" id="1116414"/>
<dbReference type="Pfam" id="PF00455">
    <property type="entry name" value="DeoRC"/>
    <property type="match status" value="1"/>
</dbReference>
<keyword evidence="1" id="KW-0805">Transcription regulation</keyword>
<evidence type="ECO:0000256" key="2">
    <source>
        <dbReference type="ARBA" id="ARBA00023125"/>
    </source>
</evidence>
<dbReference type="RefSeq" id="WP_010963554.1">
    <property type="nucleotide sequence ID" value="NC_003030.1"/>
</dbReference>
<dbReference type="KEGG" id="cac:CA_C0231"/>
<protein>
    <submittedName>
        <fullName evidence="5">Transcripcional regulator of sugar metabolism</fullName>
    </submittedName>
</protein>
<dbReference type="OrthoDB" id="9797223at2"/>
<dbReference type="PANTHER" id="PTHR30363:SF44">
    <property type="entry name" value="AGA OPERON TRANSCRIPTIONAL REPRESSOR-RELATED"/>
    <property type="match status" value="1"/>
</dbReference>
<dbReference type="SMART" id="SM01134">
    <property type="entry name" value="DeoRC"/>
    <property type="match status" value="1"/>
</dbReference>
<dbReference type="PROSITE" id="PS00894">
    <property type="entry name" value="HTH_DEOR_1"/>
    <property type="match status" value="1"/>
</dbReference>
<dbReference type="Gene3D" id="1.10.10.10">
    <property type="entry name" value="Winged helix-like DNA-binding domain superfamily/Winged helix DNA-binding domain"/>
    <property type="match status" value="1"/>
</dbReference>
<dbReference type="InterPro" id="IPR014036">
    <property type="entry name" value="DeoR-like_C"/>
</dbReference>
<evidence type="ECO:0000256" key="1">
    <source>
        <dbReference type="ARBA" id="ARBA00023015"/>
    </source>
</evidence>
<dbReference type="Pfam" id="PF08220">
    <property type="entry name" value="HTH_DeoR"/>
    <property type="match status" value="1"/>
</dbReference>
<reference evidence="5 6" key="1">
    <citation type="journal article" date="2001" name="J. Bacteriol.">
        <title>Genome sequence and comparative analysis of the solvent-producing bacterium Clostridium acetobutylicum.</title>
        <authorList>
            <person name="Nolling J."/>
            <person name="Breton G."/>
            <person name="Omelchenko M.V."/>
            <person name="Makarova K.S."/>
            <person name="Zeng Q."/>
            <person name="Gibson R."/>
            <person name="Lee H.M."/>
            <person name="Dubois J."/>
            <person name="Qiu D."/>
            <person name="Hitti J."/>
            <person name="Wolf Y.I."/>
            <person name="Tatusov R.L."/>
            <person name="Sabathe F."/>
            <person name="Doucette-Stamm L."/>
            <person name="Soucaille P."/>
            <person name="Daly M.J."/>
            <person name="Bennett G.N."/>
            <person name="Koonin E.V."/>
            <person name="Smith D.R."/>
        </authorList>
    </citation>
    <scope>NUCLEOTIDE SEQUENCE [LARGE SCALE GENOMIC DNA]</scope>
    <source>
        <strain evidence="6">ATCC 824 / DSM 792 / JCM 1419 / LMG 5710 / VKM B-1787</strain>
    </source>
</reference>
<dbReference type="InterPro" id="IPR001034">
    <property type="entry name" value="DeoR_HTH"/>
</dbReference>